<dbReference type="RefSeq" id="WP_003674906.1">
    <property type="nucleotide sequence ID" value="NZ_ACDY02000001.1"/>
</dbReference>
<name>D0W0U0_NEICI</name>
<dbReference type="eggNOG" id="ENOG503488E">
    <property type="taxonomic scope" value="Bacteria"/>
</dbReference>
<dbReference type="EMBL" id="ACDY02000001">
    <property type="protein sequence ID" value="EEZ72823.1"/>
    <property type="molecule type" value="Genomic_DNA"/>
</dbReference>
<organism evidence="2 3">
    <name type="scientific">Neisseria cinerea ATCC 14685</name>
    <dbReference type="NCBI Taxonomy" id="546262"/>
    <lineage>
        <taxon>Bacteria</taxon>
        <taxon>Pseudomonadati</taxon>
        <taxon>Pseudomonadota</taxon>
        <taxon>Betaproteobacteria</taxon>
        <taxon>Neisseriales</taxon>
        <taxon>Neisseriaceae</taxon>
        <taxon>Neisseria</taxon>
    </lineage>
</organism>
<evidence type="ECO:0000256" key="1">
    <source>
        <dbReference type="SAM" id="Phobius"/>
    </source>
</evidence>
<gene>
    <name evidence="2" type="ORF">NEICINOT_03257</name>
</gene>
<accession>D0W0U0</accession>
<keyword evidence="1" id="KW-0472">Membrane</keyword>
<protein>
    <submittedName>
        <fullName evidence="2">Uncharacterized protein</fullName>
    </submittedName>
</protein>
<proteinExistence type="predicted"/>
<feature type="transmembrane region" description="Helical" evidence="1">
    <location>
        <begin position="69"/>
        <end position="88"/>
    </location>
</feature>
<keyword evidence="1" id="KW-1133">Transmembrane helix</keyword>
<dbReference type="OrthoDB" id="8607032at2"/>
<reference evidence="2 3" key="1">
    <citation type="submission" date="2009-10" db="EMBL/GenBank/DDBJ databases">
        <authorList>
            <person name="Weinstock G."/>
            <person name="Sodergren E."/>
            <person name="Clifton S."/>
            <person name="Fulton L."/>
            <person name="Fulton B."/>
            <person name="Courtney L."/>
            <person name="Fronick C."/>
            <person name="Harrison M."/>
            <person name="Strong C."/>
            <person name="Farmer C."/>
            <person name="Delahaunty K."/>
            <person name="Markovic C."/>
            <person name="Hall O."/>
            <person name="Minx P."/>
            <person name="Tomlinson C."/>
            <person name="Mitreva M."/>
            <person name="Nelson J."/>
            <person name="Hou S."/>
            <person name="Wollam A."/>
            <person name="Pepin K.H."/>
            <person name="Johnson M."/>
            <person name="Bhonagiri V."/>
            <person name="Nash W.E."/>
            <person name="Warren W."/>
            <person name="Chinwalla A."/>
            <person name="Mardis E.R."/>
            <person name="Wilson R.K."/>
        </authorList>
    </citation>
    <scope>NUCLEOTIDE SEQUENCE [LARGE SCALE GENOMIC DNA]</scope>
    <source>
        <strain evidence="2 3">ATCC 14685</strain>
    </source>
</reference>
<dbReference type="AlphaFoldDB" id="D0W0U0"/>
<sequence>MGYQVGRICYRTEHEATDVAMSQVVPSFDKDGNLNLPQYNGRDWVYGQQTVKMSFPYCKYGEYAEFGAYAGKTIAGAAEIIFVIIVLLKAIKTI</sequence>
<evidence type="ECO:0000313" key="3">
    <source>
        <dbReference type="Proteomes" id="UP000003294"/>
    </source>
</evidence>
<evidence type="ECO:0000313" key="2">
    <source>
        <dbReference type="EMBL" id="EEZ72823.1"/>
    </source>
</evidence>
<comment type="caution">
    <text evidence="2">The sequence shown here is derived from an EMBL/GenBank/DDBJ whole genome shotgun (WGS) entry which is preliminary data.</text>
</comment>
<dbReference type="Proteomes" id="UP000003294">
    <property type="component" value="Unassembled WGS sequence"/>
</dbReference>
<keyword evidence="1" id="KW-0812">Transmembrane</keyword>
<dbReference type="STRING" id="546262.NEICINOT_03257"/>